<dbReference type="EMBL" id="CAJPDQ010000001">
    <property type="protein sequence ID" value="CAF9903373.1"/>
    <property type="molecule type" value="Genomic_DNA"/>
</dbReference>
<evidence type="ECO:0000313" key="1">
    <source>
        <dbReference type="EMBL" id="CAF9903373.1"/>
    </source>
</evidence>
<keyword evidence="2" id="KW-1185">Reference proteome</keyword>
<proteinExistence type="predicted"/>
<accession>A0A8H3EEV2</accession>
<protein>
    <submittedName>
        <fullName evidence="1">Uncharacterized protein</fullName>
    </submittedName>
</protein>
<dbReference type="OrthoDB" id="5410365at2759"/>
<evidence type="ECO:0000313" key="2">
    <source>
        <dbReference type="Proteomes" id="UP000664169"/>
    </source>
</evidence>
<comment type="caution">
    <text evidence="1">The sequence shown here is derived from an EMBL/GenBank/DDBJ whole genome shotgun (WGS) entry which is preliminary data.</text>
</comment>
<gene>
    <name evidence="1" type="ORF">GOMPHAMPRED_000215</name>
</gene>
<sequence>MSGDPFILERFPIPKLSITLGSFVLDRLEPRQSYFDPTTDSTKPKTDSSEIINPFINHVSKRSIFVNGMISRIAKWHLGGGWNDLGGLQAEIATEYTVLDSDGWFKIACNIEGVKKWIEMALWNGKSKRYVYMVTGYRTLSDATIRSFHKTNAEVEAKAEVKEASGSMSAGASAGAKKDKTKDAKMQIPKEKIYEIQYRKVRVAGFSSHSVSDAYLETGNKWIKVFTFRDGSSDEEDAIEASLEDNQDVPEGYNLVEEDGEKLFLPKDPPFITPAL</sequence>
<dbReference type="AlphaFoldDB" id="A0A8H3EEV2"/>
<reference evidence="1" key="1">
    <citation type="submission" date="2021-03" db="EMBL/GenBank/DDBJ databases">
        <authorList>
            <person name="Tagirdzhanova G."/>
        </authorList>
    </citation>
    <scope>NUCLEOTIDE SEQUENCE</scope>
</reference>
<name>A0A8H3EEV2_9LECA</name>
<organism evidence="1 2">
    <name type="scientific">Gomphillus americanus</name>
    <dbReference type="NCBI Taxonomy" id="1940652"/>
    <lineage>
        <taxon>Eukaryota</taxon>
        <taxon>Fungi</taxon>
        <taxon>Dikarya</taxon>
        <taxon>Ascomycota</taxon>
        <taxon>Pezizomycotina</taxon>
        <taxon>Lecanoromycetes</taxon>
        <taxon>OSLEUM clade</taxon>
        <taxon>Ostropomycetidae</taxon>
        <taxon>Ostropales</taxon>
        <taxon>Graphidaceae</taxon>
        <taxon>Gomphilloideae</taxon>
        <taxon>Gomphillus</taxon>
    </lineage>
</organism>
<dbReference type="Proteomes" id="UP000664169">
    <property type="component" value="Unassembled WGS sequence"/>
</dbReference>